<dbReference type="Gramene" id="TuG1812G0300003943.01.T01">
    <property type="protein sequence ID" value="TuG1812G0300003943.01.T01"/>
    <property type="gene ID" value="TuG1812G0300003943.01"/>
</dbReference>
<reference evidence="3" key="1">
    <citation type="journal article" date="2013" name="Nature">
        <title>Draft genome of the wheat A-genome progenitor Triticum urartu.</title>
        <authorList>
            <person name="Ling H.Q."/>
            <person name="Zhao S."/>
            <person name="Liu D."/>
            <person name="Wang J."/>
            <person name="Sun H."/>
            <person name="Zhang C."/>
            <person name="Fan H."/>
            <person name="Li D."/>
            <person name="Dong L."/>
            <person name="Tao Y."/>
            <person name="Gao C."/>
            <person name="Wu H."/>
            <person name="Li Y."/>
            <person name="Cui Y."/>
            <person name="Guo X."/>
            <person name="Zheng S."/>
            <person name="Wang B."/>
            <person name="Yu K."/>
            <person name="Liang Q."/>
            <person name="Yang W."/>
            <person name="Lou X."/>
            <person name="Chen J."/>
            <person name="Feng M."/>
            <person name="Jian J."/>
            <person name="Zhang X."/>
            <person name="Luo G."/>
            <person name="Jiang Y."/>
            <person name="Liu J."/>
            <person name="Wang Z."/>
            <person name="Sha Y."/>
            <person name="Zhang B."/>
            <person name="Wu H."/>
            <person name="Tang D."/>
            <person name="Shen Q."/>
            <person name="Xue P."/>
            <person name="Zou S."/>
            <person name="Wang X."/>
            <person name="Liu X."/>
            <person name="Wang F."/>
            <person name="Yang Y."/>
            <person name="An X."/>
            <person name="Dong Z."/>
            <person name="Zhang K."/>
            <person name="Zhang X."/>
            <person name="Luo M.C."/>
            <person name="Dvorak J."/>
            <person name="Tong Y."/>
            <person name="Wang J."/>
            <person name="Yang H."/>
            <person name="Li Z."/>
            <person name="Wang D."/>
            <person name="Zhang A."/>
            <person name="Wang J."/>
        </authorList>
    </citation>
    <scope>NUCLEOTIDE SEQUENCE</scope>
    <source>
        <strain evidence="3">cv. G1812</strain>
    </source>
</reference>
<keyword evidence="3" id="KW-1185">Reference proteome</keyword>
<evidence type="ECO:0000256" key="1">
    <source>
        <dbReference type="SAM" id="MobiDB-lite"/>
    </source>
</evidence>
<sequence>MGPKKSPPSPLDEWGCRAHVTAQRPHADMSLSSPSPISTSAPVLLVTLSSVHSPRSRTPLSSTTALSRRLRLLSQRKLYRLFSGRSDRANKLIRCACRSGRGVLADRHGRRLIVPGVLHPTGAASDREVHLLRHEQGGVRGGAGEARQHHARRHIHRVEGAGEGEQGVLRDVQEGQRR</sequence>
<accession>A0A8R7TZD6</accession>
<reference evidence="2" key="2">
    <citation type="submission" date="2018-03" db="EMBL/GenBank/DDBJ databases">
        <title>The Triticum urartu genome reveals the dynamic nature of wheat genome evolution.</title>
        <authorList>
            <person name="Ling H."/>
            <person name="Ma B."/>
            <person name="Shi X."/>
            <person name="Liu H."/>
            <person name="Dong L."/>
            <person name="Sun H."/>
            <person name="Cao Y."/>
            <person name="Gao Q."/>
            <person name="Zheng S."/>
            <person name="Li Y."/>
            <person name="Yu Y."/>
            <person name="Du H."/>
            <person name="Qi M."/>
            <person name="Li Y."/>
            <person name="Yu H."/>
            <person name="Cui Y."/>
            <person name="Wang N."/>
            <person name="Chen C."/>
            <person name="Wu H."/>
            <person name="Zhao Y."/>
            <person name="Zhang J."/>
            <person name="Li Y."/>
            <person name="Zhou W."/>
            <person name="Zhang B."/>
            <person name="Hu W."/>
            <person name="Eijk M."/>
            <person name="Tang J."/>
            <person name="Witsenboer H."/>
            <person name="Zhao S."/>
            <person name="Li Z."/>
            <person name="Zhang A."/>
            <person name="Wang D."/>
            <person name="Liang C."/>
        </authorList>
    </citation>
    <scope>NUCLEOTIDE SEQUENCE [LARGE SCALE GENOMIC DNA]</scope>
    <source>
        <strain evidence="2">cv. G1812</strain>
    </source>
</reference>
<proteinExistence type="predicted"/>
<protein>
    <submittedName>
        <fullName evidence="2">Uncharacterized protein</fullName>
    </submittedName>
</protein>
<dbReference type="EnsemblPlants" id="TuG1812G0300003943.01.T01">
    <property type="protein sequence ID" value="TuG1812G0300003943.01.T01"/>
    <property type="gene ID" value="TuG1812G0300003943.01"/>
</dbReference>
<feature type="region of interest" description="Disordered" evidence="1">
    <location>
        <begin position="157"/>
        <end position="178"/>
    </location>
</feature>
<organism evidence="2 3">
    <name type="scientific">Triticum urartu</name>
    <name type="common">Red wild einkorn</name>
    <name type="synonym">Crithodium urartu</name>
    <dbReference type="NCBI Taxonomy" id="4572"/>
    <lineage>
        <taxon>Eukaryota</taxon>
        <taxon>Viridiplantae</taxon>
        <taxon>Streptophyta</taxon>
        <taxon>Embryophyta</taxon>
        <taxon>Tracheophyta</taxon>
        <taxon>Spermatophyta</taxon>
        <taxon>Magnoliopsida</taxon>
        <taxon>Liliopsida</taxon>
        <taxon>Poales</taxon>
        <taxon>Poaceae</taxon>
        <taxon>BOP clade</taxon>
        <taxon>Pooideae</taxon>
        <taxon>Triticodae</taxon>
        <taxon>Triticeae</taxon>
        <taxon>Triticinae</taxon>
        <taxon>Triticum</taxon>
    </lineage>
</organism>
<name>A0A8R7TZD6_TRIUA</name>
<evidence type="ECO:0000313" key="3">
    <source>
        <dbReference type="Proteomes" id="UP000015106"/>
    </source>
</evidence>
<evidence type="ECO:0000313" key="2">
    <source>
        <dbReference type="EnsemblPlants" id="TuG1812G0300003943.01.T01"/>
    </source>
</evidence>
<dbReference type="Proteomes" id="UP000015106">
    <property type="component" value="Chromosome 3"/>
</dbReference>
<reference evidence="2" key="3">
    <citation type="submission" date="2022-06" db="UniProtKB">
        <authorList>
            <consortium name="EnsemblPlants"/>
        </authorList>
    </citation>
    <scope>IDENTIFICATION</scope>
</reference>
<dbReference type="AlphaFoldDB" id="A0A8R7TZD6"/>